<keyword evidence="4" id="KW-1185">Reference proteome</keyword>
<reference evidence="3 4" key="1">
    <citation type="journal article" date="2018" name="Mol. Biol. Evol.">
        <title>Analysis of the draft genome of the red seaweed Gracilariopsis chorda provides insights into genome size evolution in Rhodophyta.</title>
        <authorList>
            <person name="Lee J."/>
            <person name="Yang E.C."/>
            <person name="Graf L."/>
            <person name="Yang J.H."/>
            <person name="Qiu H."/>
            <person name="Zel Zion U."/>
            <person name="Chan C.X."/>
            <person name="Stephens T.G."/>
            <person name="Weber A.P.M."/>
            <person name="Boo G.H."/>
            <person name="Boo S.M."/>
            <person name="Kim K.M."/>
            <person name="Shin Y."/>
            <person name="Jung M."/>
            <person name="Lee S.J."/>
            <person name="Yim H.S."/>
            <person name="Lee J.H."/>
            <person name="Bhattacharya D."/>
            <person name="Yoon H.S."/>
        </authorList>
    </citation>
    <scope>NUCLEOTIDE SEQUENCE [LARGE SCALE GENOMIC DNA]</scope>
    <source>
        <strain evidence="3 4">SKKU-2015</strain>
        <tissue evidence="3">Whole body</tissue>
    </source>
</reference>
<evidence type="ECO:0000313" key="4">
    <source>
        <dbReference type="Proteomes" id="UP000247409"/>
    </source>
</evidence>
<protein>
    <recommendedName>
        <fullName evidence="2">Chromo domain-containing protein</fullName>
    </recommendedName>
</protein>
<dbReference type="InterPro" id="IPR000953">
    <property type="entry name" value="Chromo/chromo_shadow_dom"/>
</dbReference>
<dbReference type="AlphaFoldDB" id="A0A2V3J705"/>
<feature type="domain" description="Chromo" evidence="2">
    <location>
        <begin position="39"/>
        <end position="78"/>
    </location>
</feature>
<dbReference type="InterPro" id="IPR016197">
    <property type="entry name" value="Chromo-like_dom_sf"/>
</dbReference>
<name>A0A2V3J705_9FLOR</name>
<evidence type="ECO:0000313" key="3">
    <source>
        <dbReference type="EMBL" id="PXF49150.1"/>
    </source>
</evidence>
<organism evidence="3 4">
    <name type="scientific">Gracilariopsis chorda</name>
    <dbReference type="NCBI Taxonomy" id="448386"/>
    <lineage>
        <taxon>Eukaryota</taxon>
        <taxon>Rhodophyta</taxon>
        <taxon>Florideophyceae</taxon>
        <taxon>Rhodymeniophycidae</taxon>
        <taxon>Gracilariales</taxon>
        <taxon>Gracilariaceae</taxon>
        <taxon>Gracilariopsis</taxon>
    </lineage>
</organism>
<comment type="caution">
    <text evidence="3">The sequence shown here is derived from an EMBL/GenBank/DDBJ whole genome shotgun (WGS) entry which is preliminary data.</text>
</comment>
<evidence type="ECO:0000256" key="1">
    <source>
        <dbReference type="SAM" id="MobiDB-lite"/>
    </source>
</evidence>
<sequence length="117" mass="13516">MDISEGEEPNHTAMQEGNTPAIRDSPNAQTREGVEDDEYVIDRIVNSALDEDEHKLRYRVRWYGHLSEVDTWEALDTLPRWHMVHYHGRKKLPLPATLVDALVGLLLEMLDMDALDH</sequence>
<evidence type="ECO:0000259" key="2">
    <source>
        <dbReference type="PROSITE" id="PS50013"/>
    </source>
</evidence>
<dbReference type="EMBL" id="NBIV01000008">
    <property type="protein sequence ID" value="PXF49150.1"/>
    <property type="molecule type" value="Genomic_DNA"/>
</dbReference>
<dbReference type="PROSITE" id="PS50013">
    <property type="entry name" value="CHROMO_2"/>
    <property type="match status" value="1"/>
</dbReference>
<dbReference type="STRING" id="448386.A0A2V3J705"/>
<dbReference type="Gene3D" id="2.40.50.40">
    <property type="match status" value="1"/>
</dbReference>
<proteinExistence type="predicted"/>
<dbReference type="SUPFAM" id="SSF54160">
    <property type="entry name" value="Chromo domain-like"/>
    <property type="match status" value="1"/>
</dbReference>
<dbReference type="OrthoDB" id="2231705at2759"/>
<feature type="region of interest" description="Disordered" evidence="1">
    <location>
        <begin position="1"/>
        <end position="35"/>
    </location>
</feature>
<accession>A0A2V3J705</accession>
<gene>
    <name evidence="3" type="ORF">BWQ96_01099</name>
</gene>
<dbReference type="Proteomes" id="UP000247409">
    <property type="component" value="Unassembled WGS sequence"/>
</dbReference>